<dbReference type="InterPro" id="IPR007367">
    <property type="entry name" value="DUF433"/>
</dbReference>
<dbReference type="InterPro" id="IPR009057">
    <property type="entry name" value="Homeodomain-like_sf"/>
</dbReference>
<name>A0A4Q0QFB6_9BRAD</name>
<dbReference type="AlphaFoldDB" id="A0A4Q0QFB6"/>
<accession>A0A4Q0QFB6</accession>
<comment type="caution">
    <text evidence="1">The sequence shown here is derived from an EMBL/GenBank/DDBJ whole genome shotgun (WGS) entry which is preliminary data.</text>
</comment>
<dbReference type="EMBL" id="RKMK01000030">
    <property type="protein sequence ID" value="RXG90163.1"/>
    <property type="molecule type" value="Genomic_DNA"/>
</dbReference>
<organism evidence="1 2">
    <name type="scientific">Bradyrhizobium zhanjiangense</name>
    <dbReference type="NCBI Taxonomy" id="1325107"/>
    <lineage>
        <taxon>Bacteria</taxon>
        <taxon>Pseudomonadati</taxon>
        <taxon>Pseudomonadota</taxon>
        <taxon>Alphaproteobacteria</taxon>
        <taxon>Hyphomicrobiales</taxon>
        <taxon>Nitrobacteraceae</taxon>
        <taxon>Bradyrhizobium</taxon>
    </lineage>
</organism>
<dbReference type="SUPFAM" id="SSF46689">
    <property type="entry name" value="Homeodomain-like"/>
    <property type="match status" value="1"/>
</dbReference>
<protein>
    <submittedName>
        <fullName evidence="1">DUF433 domain-containing protein</fullName>
    </submittedName>
</protein>
<gene>
    <name evidence="1" type="ORF">EAS61_26715</name>
</gene>
<dbReference type="InterPro" id="IPR036388">
    <property type="entry name" value="WH-like_DNA-bd_sf"/>
</dbReference>
<reference evidence="1 2" key="1">
    <citation type="submission" date="2018-11" db="EMBL/GenBank/DDBJ databases">
        <title>Bradyrhizobium sp. nov., isolated from effective nodules of peanut in China.</title>
        <authorList>
            <person name="Li Y."/>
        </authorList>
    </citation>
    <scope>NUCLEOTIDE SEQUENCE [LARGE SCALE GENOMIC DNA]</scope>
    <source>
        <strain evidence="1 2">CCBAU 51770</strain>
    </source>
</reference>
<evidence type="ECO:0000313" key="1">
    <source>
        <dbReference type="EMBL" id="RXG90163.1"/>
    </source>
</evidence>
<dbReference type="PANTHER" id="PTHR34849">
    <property type="entry name" value="SSL5025 PROTEIN"/>
    <property type="match status" value="1"/>
</dbReference>
<proteinExistence type="predicted"/>
<dbReference type="Proteomes" id="UP000290174">
    <property type="component" value="Unassembled WGS sequence"/>
</dbReference>
<evidence type="ECO:0000313" key="2">
    <source>
        <dbReference type="Proteomes" id="UP000290174"/>
    </source>
</evidence>
<dbReference type="Pfam" id="PF04255">
    <property type="entry name" value="DUF433"/>
    <property type="match status" value="1"/>
</dbReference>
<dbReference type="Gene3D" id="1.10.10.10">
    <property type="entry name" value="Winged helix-like DNA-binding domain superfamily/Winged helix DNA-binding domain"/>
    <property type="match status" value="1"/>
</dbReference>
<sequence>MRHERIEINPAVMDGKPVIRGTRVPVELVLRELGAGMTTEAIIAEHPRLTPDDIRAAKAFAADYLADEDIIYR</sequence>
<dbReference type="PANTHER" id="PTHR34849:SF3">
    <property type="entry name" value="SSR2962 PROTEIN"/>
    <property type="match status" value="1"/>
</dbReference>
<dbReference type="RefSeq" id="WP_128933634.1">
    <property type="nucleotide sequence ID" value="NZ_CP022221.1"/>
</dbReference>